<proteinExistence type="inferred from homology"/>
<feature type="domain" description="Peptidase A1" evidence="4">
    <location>
        <begin position="96"/>
        <end position="396"/>
    </location>
</feature>
<dbReference type="Pfam" id="PF14543">
    <property type="entry name" value="TAXi_N"/>
    <property type="match status" value="1"/>
</dbReference>
<dbReference type="GO" id="GO:0004190">
    <property type="term" value="F:aspartic-type endopeptidase activity"/>
    <property type="evidence" value="ECO:0007669"/>
    <property type="project" value="InterPro"/>
</dbReference>
<evidence type="ECO:0000256" key="1">
    <source>
        <dbReference type="ARBA" id="ARBA00007447"/>
    </source>
</evidence>
<reference evidence="5" key="3">
    <citation type="journal article" date="2017" name="Nature">
        <title>Genome sequence of the progenitor of the wheat D genome Aegilops tauschii.</title>
        <authorList>
            <person name="Luo M.C."/>
            <person name="Gu Y.Q."/>
            <person name="Puiu D."/>
            <person name="Wang H."/>
            <person name="Twardziok S.O."/>
            <person name="Deal K.R."/>
            <person name="Huo N."/>
            <person name="Zhu T."/>
            <person name="Wang L."/>
            <person name="Wang Y."/>
            <person name="McGuire P.E."/>
            <person name="Liu S."/>
            <person name="Long H."/>
            <person name="Ramasamy R.K."/>
            <person name="Rodriguez J.C."/>
            <person name="Van S.L."/>
            <person name="Yuan L."/>
            <person name="Wang Z."/>
            <person name="Xia Z."/>
            <person name="Xiao L."/>
            <person name="Anderson O.D."/>
            <person name="Ouyang S."/>
            <person name="Liang Y."/>
            <person name="Zimin A.V."/>
            <person name="Pertea G."/>
            <person name="Qi P."/>
            <person name="Bennetzen J.L."/>
            <person name="Dai X."/>
            <person name="Dawson M.W."/>
            <person name="Muller H.G."/>
            <person name="Kugler K."/>
            <person name="Rivarola-Duarte L."/>
            <person name="Spannagl M."/>
            <person name="Mayer K.F.X."/>
            <person name="Lu F.H."/>
            <person name="Bevan M.W."/>
            <person name="Leroy P."/>
            <person name="Li P."/>
            <person name="You F.M."/>
            <person name="Sun Q."/>
            <person name="Liu Z."/>
            <person name="Lyons E."/>
            <person name="Wicker T."/>
            <person name="Salzberg S.L."/>
            <person name="Devos K.M."/>
            <person name="Dvorak J."/>
        </authorList>
    </citation>
    <scope>NUCLEOTIDE SEQUENCE [LARGE SCALE GENOMIC DNA]</scope>
    <source>
        <strain evidence="5">cv. AL8/78</strain>
    </source>
</reference>
<dbReference type="EnsemblPlants" id="AET6Gv20715800.3">
    <property type="protein sequence ID" value="AET6Gv20715800.3"/>
    <property type="gene ID" value="AET6Gv20715800"/>
</dbReference>
<keyword evidence="3" id="KW-0732">Signal</keyword>
<sequence>MAFVSQLLLLLSCIICHALIASAAGEQSYKILSTSSLKPQAVCSEPKVNPSSSSGATVPLNHRHGPCSPAPSKKEPTFEELLRRDQLRAGYVQRKFSTNHRGGGLQQSEELKVPTELGSSLDTLDAPACTQLGAEANACSNSQCQYMVRYGDGSNTTGTYGSDTLELGSDTVKEFQFGCSRVEEGFGDKTDGLMGLGGDAQSLISQTAATYGRAFSYCLPPSPGSKGFLTLGAQTGTTGFATTGMLRSEQAPTFYGVLLQGIKVGGEQLSVAPSVFSAGSVMDSGTIITRLPPTAYTALKTAFKDGMKQYPAAPSRSILDTCFDFSGQDNVTIPTVALMFDGGAVVDLDANGIIFGSCLAFTGTDDDESTGIIGNVQQRTLEVLYDAGQSSRDVFANRSRTSPICLFGFVSGTVITWLPRRAYSALSSAFRSGMRRYPRAAPVGILDTCYDFTGLSNVSVPTVELVFDGGAVMDLDSDGIMIEHCLAFAPTSDESFIGNVQQRTFEVLHDVGQGIFGFRSGTC</sequence>
<dbReference type="PROSITE" id="PS51767">
    <property type="entry name" value="PEPTIDASE_A1"/>
    <property type="match status" value="1"/>
</dbReference>
<dbReference type="InterPro" id="IPR032799">
    <property type="entry name" value="TAXi_C"/>
</dbReference>
<protein>
    <recommendedName>
        <fullName evidence="4">Peptidase A1 domain-containing protein</fullName>
    </recommendedName>
</protein>
<dbReference type="InterPro" id="IPR033121">
    <property type="entry name" value="PEPTIDASE_A1"/>
</dbReference>
<dbReference type="InterPro" id="IPR032861">
    <property type="entry name" value="TAXi_N"/>
</dbReference>
<dbReference type="InterPro" id="IPR001461">
    <property type="entry name" value="Aspartic_peptidase_A1"/>
</dbReference>
<organism evidence="5 6">
    <name type="scientific">Aegilops tauschii subsp. strangulata</name>
    <name type="common">Goatgrass</name>
    <dbReference type="NCBI Taxonomy" id="200361"/>
    <lineage>
        <taxon>Eukaryota</taxon>
        <taxon>Viridiplantae</taxon>
        <taxon>Streptophyta</taxon>
        <taxon>Embryophyta</taxon>
        <taxon>Tracheophyta</taxon>
        <taxon>Spermatophyta</taxon>
        <taxon>Magnoliopsida</taxon>
        <taxon>Liliopsida</taxon>
        <taxon>Poales</taxon>
        <taxon>Poaceae</taxon>
        <taxon>BOP clade</taxon>
        <taxon>Pooideae</taxon>
        <taxon>Triticodae</taxon>
        <taxon>Triticeae</taxon>
        <taxon>Triticinae</taxon>
        <taxon>Aegilops</taxon>
    </lineage>
</organism>
<dbReference type="Proteomes" id="UP000015105">
    <property type="component" value="Chromosome 6D"/>
</dbReference>
<comment type="similarity">
    <text evidence="1">Belongs to the peptidase A1 family.</text>
</comment>
<reference evidence="5" key="4">
    <citation type="submission" date="2019-03" db="UniProtKB">
        <authorList>
            <consortium name="EnsemblPlants"/>
        </authorList>
    </citation>
    <scope>IDENTIFICATION</scope>
</reference>
<dbReference type="Pfam" id="PF14541">
    <property type="entry name" value="TAXi_C"/>
    <property type="match status" value="2"/>
</dbReference>
<feature type="signal peptide" evidence="3">
    <location>
        <begin position="1"/>
        <end position="25"/>
    </location>
</feature>
<evidence type="ECO:0000313" key="6">
    <source>
        <dbReference type="Proteomes" id="UP000015105"/>
    </source>
</evidence>
<dbReference type="GO" id="GO:0006508">
    <property type="term" value="P:proteolysis"/>
    <property type="evidence" value="ECO:0007669"/>
    <property type="project" value="InterPro"/>
</dbReference>
<reference evidence="6" key="1">
    <citation type="journal article" date="2014" name="Science">
        <title>Ancient hybridizations among the ancestral genomes of bread wheat.</title>
        <authorList>
            <consortium name="International Wheat Genome Sequencing Consortium,"/>
            <person name="Marcussen T."/>
            <person name="Sandve S.R."/>
            <person name="Heier L."/>
            <person name="Spannagl M."/>
            <person name="Pfeifer M."/>
            <person name="Jakobsen K.S."/>
            <person name="Wulff B.B."/>
            <person name="Steuernagel B."/>
            <person name="Mayer K.F."/>
            <person name="Olsen O.A."/>
        </authorList>
    </citation>
    <scope>NUCLEOTIDE SEQUENCE [LARGE SCALE GENOMIC DNA]</scope>
    <source>
        <strain evidence="6">cv. AL8/78</strain>
    </source>
</reference>
<evidence type="ECO:0000313" key="5">
    <source>
        <dbReference type="EnsemblPlants" id="AET6Gv20715800.3"/>
    </source>
</evidence>
<dbReference type="Gramene" id="AET6Gv20715800.3">
    <property type="protein sequence ID" value="AET6Gv20715800.3"/>
    <property type="gene ID" value="AET6Gv20715800"/>
</dbReference>
<dbReference type="SUPFAM" id="SSF50630">
    <property type="entry name" value="Acid proteases"/>
    <property type="match status" value="2"/>
</dbReference>
<feature type="region of interest" description="Disordered" evidence="2">
    <location>
        <begin position="42"/>
        <end position="76"/>
    </location>
</feature>
<dbReference type="PANTHER" id="PTHR13683">
    <property type="entry name" value="ASPARTYL PROTEASES"/>
    <property type="match status" value="1"/>
</dbReference>
<accession>A0A453PF20</accession>
<dbReference type="AlphaFoldDB" id="A0A453PF20"/>
<dbReference type="STRING" id="200361.A0A453PF20"/>
<evidence type="ECO:0000256" key="3">
    <source>
        <dbReference type="SAM" id="SignalP"/>
    </source>
</evidence>
<evidence type="ECO:0000256" key="2">
    <source>
        <dbReference type="SAM" id="MobiDB-lite"/>
    </source>
</evidence>
<dbReference type="Gene3D" id="2.40.70.10">
    <property type="entry name" value="Acid Proteases"/>
    <property type="match status" value="3"/>
</dbReference>
<evidence type="ECO:0000259" key="4">
    <source>
        <dbReference type="PROSITE" id="PS51767"/>
    </source>
</evidence>
<feature type="chain" id="PRO_5019460255" description="Peptidase A1 domain-containing protein" evidence="3">
    <location>
        <begin position="26"/>
        <end position="523"/>
    </location>
</feature>
<reference evidence="5" key="5">
    <citation type="journal article" date="2021" name="G3 (Bethesda)">
        <title>Aegilops tauschii genome assembly Aet v5.0 features greater sequence contiguity and improved annotation.</title>
        <authorList>
            <person name="Wang L."/>
            <person name="Zhu T."/>
            <person name="Rodriguez J.C."/>
            <person name="Deal K.R."/>
            <person name="Dubcovsky J."/>
            <person name="McGuire P.E."/>
            <person name="Lux T."/>
            <person name="Spannagl M."/>
            <person name="Mayer K.F.X."/>
            <person name="Baldrich P."/>
            <person name="Meyers B.C."/>
            <person name="Huo N."/>
            <person name="Gu Y.Q."/>
            <person name="Zhou H."/>
            <person name="Devos K.M."/>
            <person name="Bennetzen J.L."/>
            <person name="Unver T."/>
            <person name="Budak H."/>
            <person name="Gulick P.J."/>
            <person name="Galiba G."/>
            <person name="Kalapos B."/>
            <person name="Nelson D.R."/>
            <person name="Li P."/>
            <person name="You F.M."/>
            <person name="Luo M.C."/>
            <person name="Dvorak J."/>
        </authorList>
    </citation>
    <scope>NUCLEOTIDE SEQUENCE [LARGE SCALE GENOMIC DNA]</scope>
    <source>
        <strain evidence="5">cv. AL8/78</strain>
    </source>
</reference>
<dbReference type="InterPro" id="IPR021109">
    <property type="entry name" value="Peptidase_aspartic_dom_sf"/>
</dbReference>
<name>A0A453PF20_AEGTS</name>
<keyword evidence="6" id="KW-1185">Reference proteome</keyword>
<dbReference type="FunFam" id="2.40.70.10:FF:000013">
    <property type="entry name" value="Aspartyl protease AED1"/>
    <property type="match status" value="1"/>
</dbReference>
<reference evidence="6" key="2">
    <citation type="journal article" date="2017" name="Nat. Plants">
        <title>The Aegilops tauschii genome reveals multiple impacts of transposons.</title>
        <authorList>
            <person name="Zhao G."/>
            <person name="Zou C."/>
            <person name="Li K."/>
            <person name="Wang K."/>
            <person name="Li T."/>
            <person name="Gao L."/>
            <person name="Zhang X."/>
            <person name="Wang H."/>
            <person name="Yang Z."/>
            <person name="Liu X."/>
            <person name="Jiang W."/>
            <person name="Mao L."/>
            <person name="Kong X."/>
            <person name="Jiao Y."/>
            <person name="Jia J."/>
        </authorList>
    </citation>
    <scope>NUCLEOTIDE SEQUENCE [LARGE SCALE GENOMIC DNA]</scope>
    <source>
        <strain evidence="6">cv. AL8/78</strain>
    </source>
</reference>
<dbReference type="PANTHER" id="PTHR13683:SF873">
    <property type="entry name" value="PEPTIDASE A1 DOMAIN-CONTAINING PROTEIN"/>
    <property type="match status" value="1"/>
</dbReference>